<organism evidence="6">
    <name type="scientific">Sesamum angustifolium</name>
    <dbReference type="NCBI Taxonomy" id="2727405"/>
    <lineage>
        <taxon>Eukaryota</taxon>
        <taxon>Viridiplantae</taxon>
        <taxon>Streptophyta</taxon>
        <taxon>Embryophyta</taxon>
        <taxon>Tracheophyta</taxon>
        <taxon>Spermatophyta</taxon>
        <taxon>Magnoliopsida</taxon>
        <taxon>eudicotyledons</taxon>
        <taxon>Gunneridae</taxon>
        <taxon>Pentapetalae</taxon>
        <taxon>asterids</taxon>
        <taxon>lamiids</taxon>
        <taxon>Lamiales</taxon>
        <taxon>Pedaliaceae</taxon>
        <taxon>Sesamum</taxon>
    </lineage>
</organism>
<dbReference type="EMBL" id="JACGWK010000012">
    <property type="protein sequence ID" value="KAL0323012.1"/>
    <property type="molecule type" value="Genomic_DNA"/>
</dbReference>
<dbReference type="GO" id="GO:0005737">
    <property type="term" value="C:cytoplasm"/>
    <property type="evidence" value="ECO:0007669"/>
    <property type="project" value="TreeGrafter"/>
</dbReference>
<evidence type="ECO:0000313" key="6">
    <source>
        <dbReference type="EMBL" id="KAL0323012.1"/>
    </source>
</evidence>
<evidence type="ECO:0000256" key="1">
    <source>
        <dbReference type="ARBA" id="ARBA00004141"/>
    </source>
</evidence>
<keyword evidence="3" id="KW-0812">Transmembrane</keyword>
<proteinExistence type="inferred from homology"/>
<evidence type="ECO:0000256" key="2">
    <source>
        <dbReference type="ARBA" id="ARBA00006824"/>
    </source>
</evidence>
<comment type="caution">
    <text evidence="6">The sequence shown here is derived from an EMBL/GenBank/DDBJ whole genome shotgun (WGS) entry which is preliminary data.</text>
</comment>
<dbReference type="Pfam" id="PF04117">
    <property type="entry name" value="Mpv17_PMP22"/>
    <property type="match status" value="1"/>
</dbReference>
<accession>A0AAW2LUG7</accession>
<name>A0AAW2LUG7_9LAMI</name>
<dbReference type="GO" id="GO:0016020">
    <property type="term" value="C:membrane"/>
    <property type="evidence" value="ECO:0007669"/>
    <property type="project" value="UniProtKB-SubCell"/>
</dbReference>
<dbReference type="PANTHER" id="PTHR11266">
    <property type="entry name" value="PEROXISOMAL MEMBRANE PROTEIN 2, PXMP2 MPV17"/>
    <property type="match status" value="1"/>
</dbReference>
<reference evidence="6" key="1">
    <citation type="submission" date="2020-06" db="EMBL/GenBank/DDBJ databases">
        <authorList>
            <person name="Li T."/>
            <person name="Hu X."/>
            <person name="Zhang T."/>
            <person name="Song X."/>
            <person name="Zhang H."/>
            <person name="Dai N."/>
            <person name="Sheng W."/>
            <person name="Hou X."/>
            <person name="Wei L."/>
        </authorList>
    </citation>
    <scope>NUCLEOTIDE SEQUENCE</scope>
    <source>
        <strain evidence="6">G01</strain>
        <tissue evidence="6">Leaf</tissue>
    </source>
</reference>
<dbReference type="AlphaFoldDB" id="A0AAW2LUG7"/>
<sequence>MRFHLITHFAQSAIVQSPRRRLSALYNQQCRAYAPAGHHQFTRKTRVSDAPSHFSSYFSFFHRFYSSKPSNPDMGLLSWYLGMLESRPVLTKSISAAVIYAAADITSQLITLEPNGTWDSIRTLRMAGFGLIILGPAQHVWFNFVGRLLPKRDLITTFKKLAMGQLFYGPMINGVFFSYNAALQGENGNEIASRLKRDLIPTLLNGLMYWPLCDFFTYKIIPVHLQPLINSSFSYLWTIYLTYMASLDEAAMNDGIVSQKCIALISIMEIVSNPLSLNHWIGIYQFQVLKKTMKSESGDKMITPVIKVWTKVSDRLRRRESGIVKLRKDVRSCKYEDVHTLWDMIQKNETELAGDGKMP</sequence>
<protein>
    <submittedName>
        <fullName evidence="6">Protein sym1</fullName>
    </submittedName>
</protein>
<keyword evidence="5" id="KW-0472">Membrane</keyword>
<evidence type="ECO:0000256" key="4">
    <source>
        <dbReference type="ARBA" id="ARBA00022989"/>
    </source>
</evidence>
<gene>
    <name evidence="6" type="ORF">Sangu_1920500</name>
</gene>
<reference evidence="6" key="2">
    <citation type="journal article" date="2024" name="Plant">
        <title>Genomic evolution and insights into agronomic trait innovations of Sesamum species.</title>
        <authorList>
            <person name="Miao H."/>
            <person name="Wang L."/>
            <person name="Qu L."/>
            <person name="Liu H."/>
            <person name="Sun Y."/>
            <person name="Le M."/>
            <person name="Wang Q."/>
            <person name="Wei S."/>
            <person name="Zheng Y."/>
            <person name="Lin W."/>
            <person name="Duan Y."/>
            <person name="Cao H."/>
            <person name="Xiong S."/>
            <person name="Wang X."/>
            <person name="Wei L."/>
            <person name="Li C."/>
            <person name="Ma Q."/>
            <person name="Ju M."/>
            <person name="Zhao R."/>
            <person name="Li G."/>
            <person name="Mu C."/>
            <person name="Tian Q."/>
            <person name="Mei H."/>
            <person name="Zhang T."/>
            <person name="Gao T."/>
            <person name="Zhang H."/>
        </authorList>
    </citation>
    <scope>NUCLEOTIDE SEQUENCE</scope>
    <source>
        <strain evidence="6">G01</strain>
    </source>
</reference>
<evidence type="ECO:0000256" key="3">
    <source>
        <dbReference type="ARBA" id="ARBA00022692"/>
    </source>
</evidence>
<comment type="subcellular location">
    <subcellularLocation>
        <location evidence="1">Membrane</location>
        <topology evidence="1">Multi-pass membrane protein</topology>
    </subcellularLocation>
</comment>
<comment type="similarity">
    <text evidence="2">Belongs to the peroxisomal membrane protein PXMP2/4 family.</text>
</comment>
<dbReference type="PANTHER" id="PTHR11266:SF88">
    <property type="entry name" value="PROTEIN SYM1-LIKE"/>
    <property type="match status" value="1"/>
</dbReference>
<keyword evidence="4" id="KW-1133">Transmembrane helix</keyword>
<evidence type="ECO:0000256" key="5">
    <source>
        <dbReference type="ARBA" id="ARBA00023136"/>
    </source>
</evidence>
<dbReference type="InterPro" id="IPR007248">
    <property type="entry name" value="Mpv17_PMP22"/>
</dbReference>